<evidence type="ECO:0000313" key="2">
    <source>
        <dbReference type="Proteomes" id="UP000299102"/>
    </source>
</evidence>
<dbReference type="Proteomes" id="UP000299102">
    <property type="component" value="Unassembled WGS sequence"/>
</dbReference>
<gene>
    <name evidence="1" type="ORF">EVAR_65298_1</name>
</gene>
<protein>
    <submittedName>
        <fullName evidence="1">Uncharacterized protein</fullName>
    </submittedName>
</protein>
<evidence type="ECO:0000313" key="1">
    <source>
        <dbReference type="EMBL" id="GBP98409.1"/>
    </source>
</evidence>
<dbReference type="OrthoDB" id="10262769at2759"/>
<dbReference type="AlphaFoldDB" id="A0A4C2AH73"/>
<reference evidence="1 2" key="1">
    <citation type="journal article" date="2019" name="Commun. Biol.">
        <title>The bagworm genome reveals a unique fibroin gene that provides high tensile strength.</title>
        <authorList>
            <person name="Kono N."/>
            <person name="Nakamura H."/>
            <person name="Ohtoshi R."/>
            <person name="Tomita M."/>
            <person name="Numata K."/>
            <person name="Arakawa K."/>
        </authorList>
    </citation>
    <scope>NUCLEOTIDE SEQUENCE [LARGE SCALE GENOMIC DNA]</scope>
</reference>
<comment type="caution">
    <text evidence="1">The sequence shown here is derived from an EMBL/GenBank/DDBJ whole genome shotgun (WGS) entry which is preliminary data.</text>
</comment>
<accession>A0A4C2AH73</accession>
<name>A0A4C2AH73_EUMVA</name>
<keyword evidence="2" id="KW-1185">Reference proteome</keyword>
<organism evidence="1 2">
    <name type="scientific">Eumeta variegata</name>
    <name type="common">Bagworm moth</name>
    <name type="synonym">Eumeta japonica</name>
    <dbReference type="NCBI Taxonomy" id="151549"/>
    <lineage>
        <taxon>Eukaryota</taxon>
        <taxon>Metazoa</taxon>
        <taxon>Ecdysozoa</taxon>
        <taxon>Arthropoda</taxon>
        <taxon>Hexapoda</taxon>
        <taxon>Insecta</taxon>
        <taxon>Pterygota</taxon>
        <taxon>Neoptera</taxon>
        <taxon>Endopterygota</taxon>
        <taxon>Lepidoptera</taxon>
        <taxon>Glossata</taxon>
        <taxon>Ditrysia</taxon>
        <taxon>Tineoidea</taxon>
        <taxon>Psychidae</taxon>
        <taxon>Oiketicinae</taxon>
        <taxon>Eumeta</taxon>
    </lineage>
</organism>
<proteinExistence type="predicted"/>
<dbReference type="EMBL" id="BGZK01003138">
    <property type="protein sequence ID" value="GBP98409.1"/>
    <property type="molecule type" value="Genomic_DNA"/>
</dbReference>
<sequence length="269" mass="30181">MRDDVNVTTCNLFKHSLSARQQTGSRLYAPVHTLNAARGRPIIVEWERDARHSAGLSLVRDVGERCALKGDVVTRVETSVLRWLGHLERMNESRLKKEIYRINMCDGKVGKGRPRKSYADHIGGILKKGQILSTRNRRAGMKVLMDVSEAREICKGHTMWKSTVSAHPSGKWAFHIPHKNSLQGGCWITLVSFLLSIREMRKSVGLVGASPHRDLDVLTVGIQSLRCDSRACVYVWEVGGYPHYMCLFLWPKASIVVQSSAHRTVGQAV</sequence>